<proteinExistence type="predicted"/>
<dbReference type="AlphaFoldDB" id="A0AAE1L7X3"/>
<feature type="region of interest" description="Disordered" evidence="2">
    <location>
        <begin position="990"/>
        <end position="1093"/>
    </location>
</feature>
<feature type="compositionally biased region" description="Acidic residues" evidence="2">
    <location>
        <begin position="1011"/>
        <end position="1033"/>
    </location>
</feature>
<feature type="region of interest" description="Disordered" evidence="2">
    <location>
        <begin position="179"/>
        <end position="289"/>
    </location>
</feature>
<dbReference type="Gene3D" id="3.10.10.10">
    <property type="entry name" value="HIV Type 1 Reverse Transcriptase, subunit A, domain 1"/>
    <property type="match status" value="1"/>
</dbReference>
<dbReference type="FunFam" id="1.10.340.70:FF:000004">
    <property type="entry name" value="Retrovirus-related Pol polyprotein from transposon 297-like Protein"/>
    <property type="match status" value="1"/>
</dbReference>
<dbReference type="GO" id="GO:0003964">
    <property type="term" value="F:RNA-directed DNA polymerase activity"/>
    <property type="evidence" value="ECO:0007669"/>
    <property type="project" value="UniProtKB-EC"/>
</dbReference>
<evidence type="ECO:0000256" key="2">
    <source>
        <dbReference type="SAM" id="MobiDB-lite"/>
    </source>
</evidence>
<accession>A0AAE1L7X3</accession>
<evidence type="ECO:0000259" key="3">
    <source>
        <dbReference type="PROSITE" id="PS50994"/>
    </source>
</evidence>
<feature type="compositionally biased region" description="Low complexity" evidence="2">
    <location>
        <begin position="202"/>
        <end position="213"/>
    </location>
</feature>
<dbReference type="EMBL" id="JAHWGI010000135">
    <property type="protein sequence ID" value="KAK3909981.1"/>
    <property type="molecule type" value="Genomic_DNA"/>
</dbReference>
<dbReference type="PANTHER" id="PTHR37984">
    <property type="entry name" value="PROTEIN CBG26694"/>
    <property type="match status" value="1"/>
</dbReference>
<sequence length="1093" mass="126415">MAIAVPPPPAVKIGKFLNESWENFKDEFSIYLQATNSSDVDTKQKAGLLLMFMGVDMKNVMKSWNLSDAIKQDYDRLIAEIDRKLKPVQYPISNRILFRNRQRRPGEDIDDYVNELMKLSNGCNFGDIELEHMIIDNIVESTTDTPLQQHLIKQNKEKSEEVVMLIKECEQVNKVSSELNEKNGNIHQIRMGSHQHRRNKYSRSNYKPPYRSSSRSRHHSRESRSTSPRPRERSYHHNSRSRTRSKSRDRRSHSRSQLRSRSRSTSRHTSNSSSQRRSQNPYYKPNRPCKRCDTSHNFGECPAENYQCKKCSKNGHYTRCCRTKRINSLSTKRPSQSPDVSYNLIAALTLGNSPAWFQPVEINGTIIQMKLDCASDLNTIPPSYLKKIGVDPRDVAPAESPLGYTNFVIKIKGTITLHAKCRSKEAYLDFVVPEEEDVPILSRDACVYFNTIARIHAVQTPKETTEKEKFVEDNQDVFSGMGEFPEEVKLIINQDHTPERRPPRRVPKIIQDRLKPKLDKMTEQKIIKPCPSPKSWVCNMLIREKPNGDLRYKPGPQMHIADLLSRDPMKCKQEDEVLITNVIHSMTNMVPVSSQILDKIRLYSKEDIEIQGLRRYTLSGWPNSRNQTTACVKSYWNNRADIHLENDLIFFQDRVIVPSKLREEMLTKLHEGHLGISKTHSIAAQTIYWPRIFQDICDMIITCKTCAKFQPNKKKEPMERRVIPTRPWSHLAMDIMNFNNVDFLIVVDVYSKWLEILKLSSKQAKEINHQLLQLFSSHGIPDLIYCDNNPFNSKECCDFAKELSFQLVFSSPNYPQSNGQAERFVKVAKTMVQKCYEDKTSVEIALLNYRNSKVQSLNATPAQLLNSRRLKTKIPVNEKLLQPELQTETFEKLKKNQDTTAANYNKSASKKVVSFKPKQQVYMKHGNTWKPAEIINKNSTPRSYLVKADGKEYVRTSRHIRKFGKEKETLREENTAYPYTVFDLEEAISKPPSTASEEISNTNETENSDSSSDEENKDDEETNDDEENSDDEENRSLSQNGDTRSDDGNDTNVEDSDTNMEDDEIFTDEENEQYQTPTSSDEENDHERITLRR</sequence>
<dbReference type="GO" id="GO:0003676">
    <property type="term" value="F:nucleic acid binding"/>
    <property type="evidence" value="ECO:0007669"/>
    <property type="project" value="InterPro"/>
</dbReference>
<dbReference type="SUPFAM" id="SSF53098">
    <property type="entry name" value="Ribonuclease H-like"/>
    <property type="match status" value="1"/>
</dbReference>
<reference evidence="4" key="1">
    <citation type="submission" date="2021-07" db="EMBL/GenBank/DDBJ databases">
        <authorList>
            <person name="Catto M.A."/>
            <person name="Jacobson A."/>
            <person name="Kennedy G."/>
            <person name="Labadie P."/>
            <person name="Hunt B.G."/>
            <person name="Srinivasan R."/>
        </authorList>
    </citation>
    <scope>NUCLEOTIDE SEQUENCE</scope>
    <source>
        <strain evidence="4">PL_HMW_Pooled</strain>
        <tissue evidence="4">Head</tissue>
    </source>
</reference>
<feature type="domain" description="Integrase catalytic" evidence="3">
    <location>
        <begin position="723"/>
        <end position="883"/>
    </location>
</feature>
<protein>
    <recommendedName>
        <fullName evidence="1">RNA-directed DNA polymerase</fullName>
        <ecNumber evidence="1">2.7.7.49</ecNumber>
    </recommendedName>
</protein>
<dbReference type="InterPro" id="IPR012337">
    <property type="entry name" value="RNaseH-like_sf"/>
</dbReference>
<feature type="compositionally biased region" description="Acidic residues" evidence="2">
    <location>
        <begin position="1048"/>
        <end position="1072"/>
    </location>
</feature>
<dbReference type="EC" id="2.7.7.49" evidence="1"/>
<dbReference type="InterPro" id="IPR041588">
    <property type="entry name" value="Integrase_H2C2"/>
</dbReference>
<name>A0AAE1L7X3_9NEOP</name>
<dbReference type="Gene3D" id="3.30.420.10">
    <property type="entry name" value="Ribonuclease H-like superfamily/Ribonuclease H"/>
    <property type="match status" value="1"/>
</dbReference>
<evidence type="ECO:0000256" key="1">
    <source>
        <dbReference type="ARBA" id="ARBA00012493"/>
    </source>
</evidence>
<keyword evidence="5" id="KW-1185">Reference proteome</keyword>
<dbReference type="GO" id="GO:0015074">
    <property type="term" value="P:DNA integration"/>
    <property type="evidence" value="ECO:0007669"/>
    <property type="project" value="InterPro"/>
</dbReference>
<dbReference type="Pfam" id="PF00665">
    <property type="entry name" value="rve"/>
    <property type="match status" value="1"/>
</dbReference>
<feature type="compositionally biased region" description="Basic residues" evidence="2">
    <location>
        <begin position="236"/>
        <end position="266"/>
    </location>
</feature>
<dbReference type="InterPro" id="IPR050951">
    <property type="entry name" value="Retrovirus_Pol_polyprotein"/>
</dbReference>
<evidence type="ECO:0000313" key="4">
    <source>
        <dbReference type="EMBL" id="KAK3909981.1"/>
    </source>
</evidence>
<feature type="compositionally biased region" description="Low complexity" evidence="2">
    <location>
        <begin position="267"/>
        <end position="280"/>
    </location>
</feature>
<gene>
    <name evidence="4" type="ORF">KUF71_019990</name>
</gene>
<reference evidence="4" key="2">
    <citation type="journal article" date="2023" name="BMC Genomics">
        <title>Pest status, molecular evolution, and epigenetic factors derived from the genome assembly of Frankliniella fusca, a thysanopteran phytovirus vector.</title>
        <authorList>
            <person name="Catto M.A."/>
            <person name="Labadie P.E."/>
            <person name="Jacobson A.L."/>
            <person name="Kennedy G.G."/>
            <person name="Srinivasan R."/>
            <person name="Hunt B.G."/>
        </authorList>
    </citation>
    <scope>NUCLEOTIDE SEQUENCE</scope>
    <source>
        <strain evidence="4">PL_HMW_Pooled</strain>
    </source>
</reference>
<dbReference type="PANTHER" id="PTHR37984:SF7">
    <property type="entry name" value="INTEGRASE CATALYTIC DOMAIN-CONTAINING PROTEIN"/>
    <property type="match status" value="1"/>
</dbReference>
<dbReference type="InterPro" id="IPR036397">
    <property type="entry name" value="RNaseH_sf"/>
</dbReference>
<comment type="caution">
    <text evidence="4">The sequence shown here is derived from an EMBL/GenBank/DDBJ whole genome shotgun (WGS) entry which is preliminary data.</text>
</comment>
<organism evidence="4 5">
    <name type="scientific">Frankliniella fusca</name>
    <dbReference type="NCBI Taxonomy" id="407009"/>
    <lineage>
        <taxon>Eukaryota</taxon>
        <taxon>Metazoa</taxon>
        <taxon>Ecdysozoa</taxon>
        <taxon>Arthropoda</taxon>
        <taxon>Hexapoda</taxon>
        <taxon>Insecta</taxon>
        <taxon>Pterygota</taxon>
        <taxon>Neoptera</taxon>
        <taxon>Paraneoptera</taxon>
        <taxon>Thysanoptera</taxon>
        <taxon>Terebrantia</taxon>
        <taxon>Thripoidea</taxon>
        <taxon>Thripidae</taxon>
        <taxon>Frankliniella</taxon>
    </lineage>
</organism>
<evidence type="ECO:0000313" key="5">
    <source>
        <dbReference type="Proteomes" id="UP001219518"/>
    </source>
</evidence>
<dbReference type="Gene3D" id="1.10.340.70">
    <property type="match status" value="1"/>
</dbReference>
<dbReference type="FunFam" id="3.30.420.10:FF:000063">
    <property type="entry name" value="Retrovirus-related Pol polyprotein from transposon 297-like Protein"/>
    <property type="match status" value="1"/>
</dbReference>
<feature type="compositionally biased region" description="Low complexity" evidence="2">
    <location>
        <begin position="996"/>
        <end position="1010"/>
    </location>
</feature>
<dbReference type="InterPro" id="IPR001584">
    <property type="entry name" value="Integrase_cat-core"/>
</dbReference>
<dbReference type="Pfam" id="PF17921">
    <property type="entry name" value="Integrase_H2C2"/>
    <property type="match status" value="1"/>
</dbReference>
<dbReference type="PROSITE" id="PS50994">
    <property type="entry name" value="INTEGRASE"/>
    <property type="match status" value="1"/>
</dbReference>
<dbReference type="Proteomes" id="UP001219518">
    <property type="component" value="Unassembled WGS sequence"/>
</dbReference>